<dbReference type="GO" id="GO:0004519">
    <property type="term" value="F:endonuclease activity"/>
    <property type="evidence" value="ECO:0007669"/>
    <property type="project" value="UniProtKB-KW"/>
</dbReference>
<dbReference type="GO" id="GO:0016787">
    <property type="term" value="F:hydrolase activity"/>
    <property type="evidence" value="ECO:0007669"/>
    <property type="project" value="UniProtKB-KW"/>
</dbReference>
<dbReference type="InterPro" id="IPR036397">
    <property type="entry name" value="RNaseH_sf"/>
</dbReference>
<dbReference type="Pfam" id="PF17921">
    <property type="entry name" value="Integrase_H2C2"/>
    <property type="match status" value="1"/>
</dbReference>
<dbReference type="Gene3D" id="3.30.420.10">
    <property type="entry name" value="Ribonuclease H-like superfamily/Ribonuclease H"/>
    <property type="match status" value="1"/>
</dbReference>
<evidence type="ECO:0000256" key="5">
    <source>
        <dbReference type="ARBA" id="ARBA00022801"/>
    </source>
</evidence>
<accession>A0A024GVE8</accession>
<dbReference type="InterPro" id="IPR041588">
    <property type="entry name" value="Integrase_H2C2"/>
</dbReference>
<evidence type="ECO:0000256" key="1">
    <source>
        <dbReference type="ARBA" id="ARBA00022679"/>
    </source>
</evidence>
<dbReference type="GO" id="GO:0003676">
    <property type="term" value="F:nucleic acid binding"/>
    <property type="evidence" value="ECO:0007669"/>
    <property type="project" value="InterPro"/>
</dbReference>
<dbReference type="AlphaFoldDB" id="A0A024GVE8"/>
<dbReference type="SUPFAM" id="SSF56672">
    <property type="entry name" value="DNA/RNA polymerases"/>
    <property type="match status" value="1"/>
</dbReference>
<dbReference type="PANTHER" id="PTHR37984">
    <property type="entry name" value="PROTEIN CBG26694"/>
    <property type="match status" value="1"/>
</dbReference>
<evidence type="ECO:0000256" key="6">
    <source>
        <dbReference type="ARBA" id="ARBA00022918"/>
    </source>
</evidence>
<dbReference type="Proteomes" id="UP000053237">
    <property type="component" value="Unassembled WGS sequence"/>
</dbReference>
<evidence type="ECO:0000313" key="9">
    <source>
        <dbReference type="Proteomes" id="UP000053237"/>
    </source>
</evidence>
<dbReference type="EMBL" id="CAIX01000587">
    <property type="protein sequence ID" value="CCI50581.1"/>
    <property type="molecule type" value="Genomic_DNA"/>
</dbReference>
<keyword evidence="6" id="KW-0695">RNA-directed DNA polymerase</keyword>
<keyword evidence="2" id="KW-0548">Nucleotidyltransferase</keyword>
<dbReference type="CDD" id="cd09274">
    <property type="entry name" value="RNase_HI_RT_Ty3"/>
    <property type="match status" value="1"/>
</dbReference>
<comment type="caution">
    <text evidence="8">The sequence shown here is derived from an EMBL/GenBank/DDBJ whole genome shotgun (WGS) entry which is preliminary data.</text>
</comment>
<evidence type="ECO:0000256" key="2">
    <source>
        <dbReference type="ARBA" id="ARBA00022695"/>
    </source>
</evidence>
<evidence type="ECO:0000256" key="3">
    <source>
        <dbReference type="ARBA" id="ARBA00022722"/>
    </source>
</evidence>
<keyword evidence="1" id="KW-0808">Transferase</keyword>
<feature type="domain" description="Integrase catalytic" evidence="7">
    <location>
        <begin position="297"/>
        <end position="458"/>
    </location>
</feature>
<evidence type="ECO:0000313" key="8">
    <source>
        <dbReference type="EMBL" id="CCI50581.1"/>
    </source>
</evidence>
<dbReference type="InterPro" id="IPR001584">
    <property type="entry name" value="Integrase_cat-core"/>
</dbReference>
<dbReference type="Pfam" id="PF17917">
    <property type="entry name" value="RT_RNaseH"/>
    <property type="match status" value="1"/>
</dbReference>
<dbReference type="GO" id="GO:0015074">
    <property type="term" value="P:DNA integration"/>
    <property type="evidence" value="ECO:0007669"/>
    <property type="project" value="InterPro"/>
</dbReference>
<dbReference type="PROSITE" id="PS50994">
    <property type="entry name" value="INTEGRASE"/>
    <property type="match status" value="1"/>
</dbReference>
<dbReference type="InParanoid" id="A0A024GVE8"/>
<dbReference type="SUPFAM" id="SSF53098">
    <property type="entry name" value="Ribonuclease H-like"/>
    <property type="match status" value="1"/>
</dbReference>
<sequence length="640" mass="72702">MAPIAHPKEDWEVCVYTDASQDYWGAIVTQVGPGELENPLSEQVHVPLAFISGSFKGAAARWAIVEKEAFVIVETCKRLEYILLRERGFHLFTNHRNLKFIFDPDSVDTNIARYKADKLQRWAMVLQTSRYVIEYVSGDENAWGDMLSRWGSPNQKTKQSTTKCYALAVEEKVSPLEDTAFEWPSLDEIKLVQSASQERSRLEIPKLTTDKERGVLVDTENRIWIPDSAVTIQQRLCIVVHAGSAGHRGVATTFQILSKHVTWSSMNRDVKEFVLRCLHCLSARGGRCPLPFGETLRATKPNEILHFDSLSMPAGSGGYRYVLVFKDGMSGFCEFIPSVVANTDVTVAAILDWFKRYGAVSVWVSDRGSDFKNEVISKLSKILRMKHHFVTAYCPWANGSFEVLNRQLLKIMRCLLSERKLRIAEWPSLLPLCQSSVNQLPSARLNGYAPVTGFTALPAGDPVSVLYRPAAWNNLDSMTALELTTKQQDSIQTLQDTLAHMHQALSEAAKQKNEAARRRHSRKKGLMKHANKLVLRWKGPYRVVSTLNDWVYQELMEPYDVHARHASRLRLYKEGYLEVTQDLKDHIVFANGGRLTWEILVEWIELDSAENSWEPAIIMHEDVPVLLSRWVKDNPGAEEM</sequence>
<dbReference type="GO" id="GO:0003964">
    <property type="term" value="F:RNA-directed DNA polymerase activity"/>
    <property type="evidence" value="ECO:0007669"/>
    <property type="project" value="UniProtKB-KW"/>
</dbReference>
<evidence type="ECO:0000259" key="7">
    <source>
        <dbReference type="PROSITE" id="PS50994"/>
    </source>
</evidence>
<organism evidence="8 9">
    <name type="scientific">Albugo candida</name>
    <dbReference type="NCBI Taxonomy" id="65357"/>
    <lineage>
        <taxon>Eukaryota</taxon>
        <taxon>Sar</taxon>
        <taxon>Stramenopiles</taxon>
        <taxon>Oomycota</taxon>
        <taxon>Peronosporomycetes</taxon>
        <taxon>Albuginales</taxon>
        <taxon>Albuginaceae</taxon>
        <taxon>Albugo</taxon>
    </lineage>
</organism>
<dbReference type="InterPro" id="IPR050951">
    <property type="entry name" value="Retrovirus_Pol_polyprotein"/>
</dbReference>
<reference evidence="8 9" key="1">
    <citation type="submission" date="2012-05" db="EMBL/GenBank/DDBJ databases">
        <title>Recombination and specialization in a pathogen metapopulation.</title>
        <authorList>
            <person name="Gardiner A."/>
            <person name="Kemen E."/>
            <person name="Schultz-Larsen T."/>
            <person name="MacLean D."/>
            <person name="Van Oosterhout C."/>
            <person name="Jones J.D.G."/>
        </authorList>
    </citation>
    <scope>NUCLEOTIDE SEQUENCE [LARGE SCALE GENOMIC DNA]</scope>
    <source>
        <strain evidence="8 9">Ac Nc2</strain>
    </source>
</reference>
<name>A0A024GVE8_9STRA</name>
<dbReference type="OrthoDB" id="78260at2759"/>
<dbReference type="InterPro" id="IPR043502">
    <property type="entry name" value="DNA/RNA_pol_sf"/>
</dbReference>
<protein>
    <recommendedName>
        <fullName evidence="7">Integrase catalytic domain-containing protein</fullName>
    </recommendedName>
</protein>
<keyword evidence="4" id="KW-0255">Endonuclease</keyword>
<dbReference type="STRING" id="65357.A0A024GVE8"/>
<proteinExistence type="predicted"/>
<dbReference type="InterPro" id="IPR041373">
    <property type="entry name" value="RT_RNaseH"/>
</dbReference>
<dbReference type="InterPro" id="IPR012337">
    <property type="entry name" value="RNaseH-like_sf"/>
</dbReference>
<gene>
    <name evidence="8" type="ORF">BN9_125200</name>
</gene>
<dbReference type="PANTHER" id="PTHR37984:SF5">
    <property type="entry name" value="PROTEIN NYNRIN-LIKE"/>
    <property type="match status" value="1"/>
</dbReference>
<keyword evidence="3" id="KW-0540">Nuclease</keyword>
<keyword evidence="9" id="KW-1185">Reference proteome</keyword>
<evidence type="ECO:0000256" key="4">
    <source>
        <dbReference type="ARBA" id="ARBA00022759"/>
    </source>
</evidence>
<dbReference type="Gene3D" id="1.10.340.70">
    <property type="match status" value="1"/>
</dbReference>
<keyword evidence="5" id="KW-0378">Hydrolase</keyword>